<dbReference type="CDD" id="cd12156">
    <property type="entry name" value="HPPR"/>
    <property type="match status" value="1"/>
</dbReference>
<dbReference type="AlphaFoldDB" id="A0ABD1H543"/>
<dbReference type="PANTHER" id="PTHR10996">
    <property type="entry name" value="2-HYDROXYACID DEHYDROGENASE-RELATED"/>
    <property type="match status" value="1"/>
</dbReference>
<dbReference type="PANTHER" id="PTHR10996:SF262">
    <property type="entry name" value="HYDROXYPHENYLPYRUVATE REDUCTASE-LIKE"/>
    <property type="match status" value="1"/>
</dbReference>
<dbReference type="InterPro" id="IPR006140">
    <property type="entry name" value="D-isomer_DH_NAD-bd"/>
</dbReference>
<keyword evidence="8" id="KW-1185">Reference proteome</keyword>
<evidence type="ECO:0000259" key="5">
    <source>
        <dbReference type="Pfam" id="PF00389"/>
    </source>
</evidence>
<protein>
    <submittedName>
        <fullName evidence="7">Glyoxylate/hydroxypyruvate/pyruvate reductase 2kgr, variant 2</fullName>
    </submittedName>
</protein>
<dbReference type="Proteomes" id="UP001567538">
    <property type="component" value="Unassembled WGS sequence"/>
</dbReference>
<keyword evidence="1" id="KW-0521">NADP</keyword>
<comment type="similarity">
    <text evidence="4">Belongs to the D-isomer specific 2-hydroxyacid dehydrogenase family.</text>
</comment>
<evidence type="ECO:0000313" key="7">
    <source>
        <dbReference type="EMBL" id="KAL1551539.1"/>
    </source>
</evidence>
<gene>
    <name evidence="7" type="primary">2KGR</name>
    <name evidence="7" type="ORF">AAHA92_19367</name>
</gene>
<dbReference type="Gene3D" id="3.40.50.720">
    <property type="entry name" value="NAD(P)-binding Rossmann-like Domain"/>
    <property type="match status" value="2"/>
</dbReference>
<dbReference type="Pfam" id="PF00389">
    <property type="entry name" value="2-Hacid_dh"/>
    <property type="match status" value="1"/>
</dbReference>
<dbReference type="EMBL" id="JBEAFC010000007">
    <property type="protein sequence ID" value="KAL1551539.1"/>
    <property type="molecule type" value="Genomic_DNA"/>
</dbReference>
<evidence type="ECO:0000256" key="4">
    <source>
        <dbReference type="RuleBase" id="RU003719"/>
    </source>
</evidence>
<dbReference type="SUPFAM" id="SSF52283">
    <property type="entry name" value="Formate/glycerate dehydrogenase catalytic domain-like"/>
    <property type="match status" value="1"/>
</dbReference>
<dbReference type="InterPro" id="IPR050223">
    <property type="entry name" value="D-isomer_2-hydroxyacid_DH"/>
</dbReference>
<dbReference type="GO" id="GO:0016616">
    <property type="term" value="F:oxidoreductase activity, acting on the CH-OH group of donors, NAD or NADP as acceptor"/>
    <property type="evidence" value="ECO:0007669"/>
    <property type="project" value="UniProtKB-ARBA"/>
</dbReference>
<dbReference type="FunFam" id="3.40.50.720:FF:000213">
    <property type="entry name" value="Putative 2-hydroxyacid dehydrogenase"/>
    <property type="match status" value="1"/>
</dbReference>
<evidence type="ECO:0000256" key="2">
    <source>
        <dbReference type="ARBA" id="ARBA00023002"/>
    </source>
</evidence>
<comment type="caution">
    <text evidence="7">The sequence shown here is derived from an EMBL/GenBank/DDBJ whole genome shotgun (WGS) entry which is preliminary data.</text>
</comment>
<name>A0ABD1H543_SALDI</name>
<keyword evidence="2 4" id="KW-0560">Oxidoreductase</keyword>
<evidence type="ECO:0000313" key="8">
    <source>
        <dbReference type="Proteomes" id="UP001567538"/>
    </source>
</evidence>
<feature type="domain" description="D-isomer specific 2-hydroxyacid dehydrogenase NAD-binding" evidence="6">
    <location>
        <begin position="116"/>
        <end position="287"/>
    </location>
</feature>
<accession>A0ABD1H543</accession>
<feature type="domain" description="D-isomer specific 2-hydroxyacid dehydrogenase catalytic" evidence="5">
    <location>
        <begin position="10"/>
        <end position="318"/>
    </location>
</feature>
<dbReference type="InterPro" id="IPR036291">
    <property type="entry name" value="NAD(P)-bd_dom_sf"/>
</dbReference>
<dbReference type="InterPro" id="IPR029752">
    <property type="entry name" value="D-isomer_DH_CS1"/>
</dbReference>
<evidence type="ECO:0000259" key="6">
    <source>
        <dbReference type="Pfam" id="PF02826"/>
    </source>
</evidence>
<dbReference type="InterPro" id="IPR006139">
    <property type="entry name" value="D-isomer_2_OHA_DH_cat_dom"/>
</dbReference>
<organism evidence="7 8">
    <name type="scientific">Salvia divinorum</name>
    <name type="common">Maria pastora</name>
    <name type="synonym">Diviner's sage</name>
    <dbReference type="NCBI Taxonomy" id="28513"/>
    <lineage>
        <taxon>Eukaryota</taxon>
        <taxon>Viridiplantae</taxon>
        <taxon>Streptophyta</taxon>
        <taxon>Embryophyta</taxon>
        <taxon>Tracheophyta</taxon>
        <taxon>Spermatophyta</taxon>
        <taxon>Magnoliopsida</taxon>
        <taxon>eudicotyledons</taxon>
        <taxon>Gunneridae</taxon>
        <taxon>Pentapetalae</taxon>
        <taxon>asterids</taxon>
        <taxon>lamiids</taxon>
        <taxon>Lamiales</taxon>
        <taxon>Lamiaceae</taxon>
        <taxon>Nepetoideae</taxon>
        <taxon>Mentheae</taxon>
        <taxon>Salviinae</taxon>
        <taxon>Salvia</taxon>
        <taxon>Salvia subgen. Calosphace</taxon>
    </lineage>
</organism>
<sequence>METASNPIGVLLLRPLSPYLQQELSKRYALFKFWESPPHLRREFLGEHSSSIRAVVCNGVQGPDAEMIDALPLLEIVASHSSGLDKIDLDRCRTRGIRVTYTPDELTGEVADMAILLILATSRWICAADQYVRRGEWRNSDFKLTSKFSGKSVGIIGLGRIGSAIAKRAEAFGCRIGYHSRSPKPDSRYTYYPSVTDLASDSQILVVSCALTRETHHIVNRGVMDALGRDGIIINIARGSHIDQAELISALAEGRLGGAGLDVLEHEPEVPDLLARLDNVVLSPHAAASTYETRKRLADLIIGHLETHFSNKPLLNPVI</sequence>
<dbReference type="Pfam" id="PF02826">
    <property type="entry name" value="2-Hacid_dh_C"/>
    <property type="match status" value="1"/>
</dbReference>
<evidence type="ECO:0000256" key="3">
    <source>
        <dbReference type="ARBA" id="ARBA00023027"/>
    </source>
</evidence>
<dbReference type="PROSITE" id="PS00065">
    <property type="entry name" value="D_2_HYDROXYACID_DH_1"/>
    <property type="match status" value="1"/>
</dbReference>
<proteinExistence type="inferred from homology"/>
<dbReference type="SUPFAM" id="SSF51735">
    <property type="entry name" value="NAD(P)-binding Rossmann-fold domains"/>
    <property type="match status" value="1"/>
</dbReference>
<keyword evidence="3" id="KW-0520">NAD</keyword>
<evidence type="ECO:0000256" key="1">
    <source>
        <dbReference type="ARBA" id="ARBA00022857"/>
    </source>
</evidence>
<reference evidence="7 8" key="1">
    <citation type="submission" date="2024-06" db="EMBL/GenBank/DDBJ databases">
        <title>A chromosome level genome sequence of Diviner's sage (Salvia divinorum).</title>
        <authorList>
            <person name="Ford S.A."/>
            <person name="Ro D.-K."/>
            <person name="Ness R.W."/>
            <person name="Phillips M.A."/>
        </authorList>
    </citation>
    <scope>NUCLEOTIDE SEQUENCE [LARGE SCALE GENOMIC DNA]</scope>
    <source>
        <strain evidence="7">SAF-2024a</strain>
        <tissue evidence="7">Leaf</tissue>
    </source>
</reference>